<organism evidence="2 3">
    <name type="scientific">Trema orientale</name>
    <name type="common">Charcoal tree</name>
    <name type="synonym">Celtis orientalis</name>
    <dbReference type="NCBI Taxonomy" id="63057"/>
    <lineage>
        <taxon>Eukaryota</taxon>
        <taxon>Viridiplantae</taxon>
        <taxon>Streptophyta</taxon>
        <taxon>Embryophyta</taxon>
        <taxon>Tracheophyta</taxon>
        <taxon>Spermatophyta</taxon>
        <taxon>Magnoliopsida</taxon>
        <taxon>eudicotyledons</taxon>
        <taxon>Gunneridae</taxon>
        <taxon>Pentapetalae</taxon>
        <taxon>rosids</taxon>
        <taxon>fabids</taxon>
        <taxon>Rosales</taxon>
        <taxon>Cannabaceae</taxon>
        <taxon>Trema</taxon>
    </lineage>
</organism>
<sequence length="122" mass="13614">IYVVSAYLRIALSLTILTSSTSASFSKTYNFGTTTGFKSLPKSHNLFTTTPKAPKGHAPRPFLTKTINDSVNESHDETPCQDSNLSSKFNLSLLCQRQYEPQFSVPLDLGETTTFYQFISMF</sequence>
<evidence type="ECO:0000256" key="1">
    <source>
        <dbReference type="SAM" id="SignalP"/>
    </source>
</evidence>
<name>A0A2P5AC64_TREOI</name>
<protein>
    <submittedName>
        <fullName evidence="2">Uncharacterized protein</fullName>
    </submittedName>
</protein>
<dbReference type="AlphaFoldDB" id="A0A2P5AC64"/>
<evidence type="ECO:0000313" key="3">
    <source>
        <dbReference type="Proteomes" id="UP000237000"/>
    </source>
</evidence>
<dbReference type="InParanoid" id="A0A2P5AC64"/>
<evidence type="ECO:0000313" key="2">
    <source>
        <dbReference type="EMBL" id="PON34133.1"/>
    </source>
</evidence>
<feature type="chain" id="PRO_5015193580" evidence="1">
    <location>
        <begin position="23"/>
        <end position="122"/>
    </location>
</feature>
<accession>A0A2P5AC64</accession>
<comment type="caution">
    <text evidence="2">The sequence shown here is derived from an EMBL/GenBank/DDBJ whole genome shotgun (WGS) entry which is preliminary data.</text>
</comment>
<feature type="signal peptide" evidence="1">
    <location>
        <begin position="1"/>
        <end position="22"/>
    </location>
</feature>
<proteinExistence type="predicted"/>
<keyword evidence="3" id="KW-1185">Reference proteome</keyword>
<dbReference type="Proteomes" id="UP000237000">
    <property type="component" value="Unassembled WGS sequence"/>
</dbReference>
<feature type="non-terminal residue" evidence="2">
    <location>
        <position position="1"/>
    </location>
</feature>
<keyword evidence="1" id="KW-0732">Signal</keyword>
<gene>
    <name evidence="2" type="ORF">TorRG33x02_353870</name>
</gene>
<reference evidence="3" key="1">
    <citation type="submission" date="2016-06" db="EMBL/GenBank/DDBJ databases">
        <title>Parallel loss of symbiosis genes in relatives of nitrogen-fixing non-legume Parasponia.</title>
        <authorList>
            <person name="Van Velzen R."/>
            <person name="Holmer R."/>
            <person name="Bu F."/>
            <person name="Rutten L."/>
            <person name="Van Zeijl A."/>
            <person name="Liu W."/>
            <person name="Santuari L."/>
            <person name="Cao Q."/>
            <person name="Sharma T."/>
            <person name="Shen D."/>
            <person name="Roswanjaya Y."/>
            <person name="Wardhani T."/>
            <person name="Kalhor M.S."/>
            <person name="Jansen J."/>
            <person name="Van den Hoogen J."/>
            <person name="Gungor B."/>
            <person name="Hartog M."/>
            <person name="Hontelez J."/>
            <person name="Verver J."/>
            <person name="Yang W.-C."/>
            <person name="Schijlen E."/>
            <person name="Repin R."/>
            <person name="Schilthuizen M."/>
            <person name="Schranz E."/>
            <person name="Heidstra R."/>
            <person name="Miyata K."/>
            <person name="Fedorova E."/>
            <person name="Kohlen W."/>
            <person name="Bisseling T."/>
            <person name="Smit S."/>
            <person name="Geurts R."/>
        </authorList>
    </citation>
    <scope>NUCLEOTIDE SEQUENCE [LARGE SCALE GENOMIC DNA]</scope>
    <source>
        <strain evidence="3">cv. RG33-2</strain>
    </source>
</reference>
<dbReference type="EMBL" id="JXTC01000959">
    <property type="protein sequence ID" value="PON34133.1"/>
    <property type="molecule type" value="Genomic_DNA"/>
</dbReference>